<dbReference type="InterPro" id="IPR011545">
    <property type="entry name" value="DEAD/DEAH_box_helicase_dom"/>
</dbReference>
<dbReference type="Pfam" id="PF08440">
    <property type="entry name" value="Poty_PP"/>
    <property type="match status" value="1"/>
</dbReference>
<dbReference type="CDD" id="cd23175">
    <property type="entry name" value="ps-ssRNAv_Potyviridae_RdRp"/>
    <property type="match status" value="1"/>
</dbReference>
<evidence type="ECO:0000259" key="24">
    <source>
        <dbReference type="PROSITE" id="PS51192"/>
    </source>
</evidence>
<keyword evidence="14" id="KW-0946">Virion</keyword>
<dbReference type="InterPro" id="IPR027417">
    <property type="entry name" value="P-loop_NTPase"/>
</dbReference>
<evidence type="ECO:0000256" key="7">
    <source>
        <dbReference type="ARBA" id="ARBA00022553"/>
    </source>
</evidence>
<dbReference type="PROSITE" id="PS50507">
    <property type="entry name" value="RDRP_SSRNA_POS"/>
    <property type="match status" value="1"/>
</dbReference>
<dbReference type="GO" id="GO:0006351">
    <property type="term" value="P:DNA-templated transcription"/>
    <property type="evidence" value="ECO:0007669"/>
    <property type="project" value="InterPro"/>
</dbReference>
<dbReference type="Pfam" id="PF01577">
    <property type="entry name" value="Peptidase_S30"/>
    <property type="match status" value="1"/>
</dbReference>
<evidence type="ECO:0000256" key="14">
    <source>
        <dbReference type="ARBA" id="ARBA00022844"/>
    </source>
</evidence>
<dbReference type="InterPro" id="IPR001592">
    <property type="entry name" value="Poty_coat"/>
</dbReference>
<dbReference type="SUPFAM" id="SSF50494">
    <property type="entry name" value="Trypsin-like serine proteases"/>
    <property type="match status" value="1"/>
</dbReference>
<dbReference type="GO" id="GO:0039694">
    <property type="term" value="P:viral RNA genome replication"/>
    <property type="evidence" value="ECO:0007669"/>
    <property type="project" value="InterPro"/>
</dbReference>
<keyword evidence="15" id="KW-0693">Viral RNA replication</keyword>
<evidence type="ECO:0000259" key="23">
    <source>
        <dbReference type="PROSITE" id="PS50507"/>
    </source>
</evidence>
<comment type="function">
    <text evidence="17">An RNA-dependent RNA polymerase that plays an essential role in the virus replication.</text>
</comment>
<dbReference type="Pfam" id="PF00863">
    <property type="entry name" value="Peptidase_C4"/>
    <property type="match status" value="1"/>
</dbReference>
<evidence type="ECO:0000256" key="20">
    <source>
        <dbReference type="ARBA" id="ARBA00045403"/>
    </source>
</evidence>
<keyword evidence="12" id="KW-0378">Hydrolase</keyword>
<dbReference type="Pfam" id="PF00767">
    <property type="entry name" value="Poty_coat"/>
    <property type="match status" value="1"/>
</dbReference>
<keyword evidence="10" id="KW-0548">Nucleotidyltransferase</keyword>
<dbReference type="Pfam" id="PF00271">
    <property type="entry name" value="Helicase_C"/>
    <property type="match status" value="1"/>
</dbReference>
<evidence type="ECO:0000256" key="13">
    <source>
        <dbReference type="ARBA" id="ARBA00022840"/>
    </source>
</evidence>
<dbReference type="GO" id="GO:0003723">
    <property type="term" value="F:RNA binding"/>
    <property type="evidence" value="ECO:0007669"/>
    <property type="project" value="InterPro"/>
</dbReference>
<dbReference type="SUPFAM" id="SSF56672">
    <property type="entry name" value="DNA/RNA polymerases"/>
    <property type="match status" value="1"/>
</dbReference>
<comment type="function">
    <text evidence="18">Indispensable for virus replication.</text>
</comment>
<dbReference type="InterPro" id="IPR009003">
    <property type="entry name" value="Peptidase_S1_PA"/>
</dbReference>
<evidence type="ECO:0000256" key="12">
    <source>
        <dbReference type="ARBA" id="ARBA00022801"/>
    </source>
</evidence>
<dbReference type="InterPro" id="IPR043504">
    <property type="entry name" value="Peptidase_S1_PA_chymotrypsin"/>
</dbReference>
<dbReference type="PROSITE" id="PS51192">
    <property type="entry name" value="HELICASE_ATP_BIND_1"/>
    <property type="match status" value="1"/>
</dbReference>
<keyword evidence="3" id="KW-0696">RNA-directed RNA polymerase</keyword>
<dbReference type="GO" id="GO:0003968">
    <property type="term" value="F:RNA-directed RNA polymerase activity"/>
    <property type="evidence" value="ECO:0007669"/>
    <property type="project" value="UniProtKB-KW"/>
</dbReference>
<dbReference type="GO" id="GO:0005198">
    <property type="term" value="F:structural molecule activity"/>
    <property type="evidence" value="ECO:0007669"/>
    <property type="project" value="InterPro"/>
</dbReference>
<comment type="function">
    <text evidence="16">Has RNA-binding and proteolytic activities.</text>
</comment>
<dbReference type="InterPro" id="IPR002540">
    <property type="entry name" value="Pept_S30_P1_potyvir"/>
</dbReference>
<dbReference type="PROSITE" id="PS51871">
    <property type="entry name" value="PV_P1_PRO"/>
    <property type="match status" value="2"/>
</dbReference>
<dbReference type="Pfam" id="PF00680">
    <property type="entry name" value="RdRP_1"/>
    <property type="match status" value="1"/>
</dbReference>
<dbReference type="InterPro" id="IPR013648">
    <property type="entry name" value="PP_Potyviridae"/>
</dbReference>
<evidence type="ECO:0000313" key="28">
    <source>
        <dbReference type="EMBL" id="ALG03401.1"/>
    </source>
</evidence>
<keyword evidence="22" id="KW-0812">Transmembrane</keyword>
<accession>A0A0N9HL66</accession>
<evidence type="ECO:0000256" key="6">
    <source>
        <dbReference type="ARBA" id="ARBA00022520"/>
    </source>
</evidence>
<evidence type="ECO:0000256" key="9">
    <source>
        <dbReference type="ARBA" id="ARBA00022679"/>
    </source>
</evidence>
<evidence type="ECO:0000256" key="1">
    <source>
        <dbReference type="ARBA" id="ARBA00000785"/>
    </source>
</evidence>
<dbReference type="Pfam" id="PF00270">
    <property type="entry name" value="DEAD"/>
    <property type="match status" value="1"/>
</dbReference>
<evidence type="ECO:0000256" key="8">
    <source>
        <dbReference type="ARBA" id="ARBA00022561"/>
    </source>
</evidence>
<keyword evidence="22" id="KW-0472">Membrane</keyword>
<dbReference type="InterPro" id="IPR001730">
    <property type="entry name" value="Potyv_NIa-pro_dom"/>
</dbReference>
<dbReference type="Pfam" id="PF12523">
    <property type="entry name" value="DUF3725"/>
    <property type="match status" value="1"/>
</dbReference>
<organism evidence="28">
    <name type="scientific">Cucumber vein yellowing virus</name>
    <dbReference type="NCBI Taxonomy" id="137475"/>
    <lineage>
        <taxon>Viruses</taxon>
        <taxon>Riboviria</taxon>
        <taxon>Orthornavirae</taxon>
        <taxon>Pisuviricota</taxon>
        <taxon>Stelpaviricetes</taxon>
        <taxon>Patatavirales</taxon>
        <taxon>Potyviridae</taxon>
        <taxon>Ipomovirus</taxon>
        <taxon>Ipomovirus cucumisvenaflavi</taxon>
    </lineage>
</organism>
<evidence type="ECO:0000256" key="17">
    <source>
        <dbReference type="ARBA" id="ARBA00029404"/>
    </source>
</evidence>
<dbReference type="SMART" id="SM00490">
    <property type="entry name" value="HELICc"/>
    <property type="match status" value="1"/>
</dbReference>
<evidence type="ECO:0000256" key="21">
    <source>
        <dbReference type="SAM" id="MobiDB-lite"/>
    </source>
</evidence>
<reference evidence="28" key="1">
    <citation type="journal article" date="2016" name="Plant Pathol.">
        <title>Genetic variation and evolutionary forces shaping Cucumber vein yellowing virus populations: risk of emergence of virulent isolates in Europe.</title>
        <authorList>
            <person name="Velasco L."/>
            <person name="Salem N."/>
            <person name="Willemsen A."/>
            <person name="Lapidot M."/>
            <person name="Mansour A.N."/>
            <person name="Rubio L."/>
            <person name="Galipienso L."/>
        </authorList>
    </citation>
    <scope>NUCLEOTIDE SEQUENCE</scope>
    <source>
        <strain evidence="28">ISM</strain>
    </source>
</reference>
<feature type="region of interest" description="Disordered" evidence="21">
    <location>
        <begin position="2848"/>
        <end position="2897"/>
    </location>
</feature>
<dbReference type="Gene3D" id="3.40.50.300">
    <property type="entry name" value="P-loop containing nucleotide triphosphate hydrolases"/>
    <property type="match status" value="2"/>
</dbReference>
<dbReference type="PROSITE" id="PS51436">
    <property type="entry name" value="POTYVIRUS_NIA_PRO"/>
    <property type="match status" value="1"/>
</dbReference>
<evidence type="ECO:0000256" key="4">
    <source>
        <dbReference type="ARBA" id="ARBA00022488"/>
    </source>
</evidence>
<dbReference type="InterPro" id="IPR001650">
    <property type="entry name" value="Helicase_C-like"/>
</dbReference>
<dbReference type="GO" id="GO:0006508">
    <property type="term" value="P:proteolysis"/>
    <property type="evidence" value="ECO:0007669"/>
    <property type="project" value="InterPro"/>
</dbReference>
<dbReference type="Gene3D" id="3.30.70.270">
    <property type="match status" value="1"/>
</dbReference>
<feature type="domain" description="Helicase C-terminal" evidence="25">
    <location>
        <begin position="1416"/>
        <end position="1583"/>
    </location>
</feature>
<evidence type="ECO:0000259" key="27">
    <source>
        <dbReference type="PROSITE" id="PS51871"/>
    </source>
</evidence>
<evidence type="ECO:0000256" key="3">
    <source>
        <dbReference type="ARBA" id="ARBA00022484"/>
    </source>
</evidence>
<dbReference type="PROSITE" id="PS51194">
    <property type="entry name" value="HELICASE_CTER"/>
    <property type="match status" value="1"/>
</dbReference>
<proteinExistence type="predicted"/>
<evidence type="ECO:0000256" key="16">
    <source>
        <dbReference type="ARBA" id="ARBA00029399"/>
    </source>
</evidence>
<dbReference type="InterPro" id="IPR007094">
    <property type="entry name" value="RNA-dir_pol_PSvirus"/>
</dbReference>
<sequence length="3148" mass="360564" precursor="true">MAEVYSFVPKTDYEKRMVKRFGTDKFLQFREQCPLSQVRKCWTHFKVCDGACYAYLLVHFAEEEAREFLELSAGRRKLVLDNVRRALCSALYYNPNEEDFECECGNSNTSWKRVCEDCGQIYAYSEMNLLQELSKIAATLSCNINELKNFTIHDIADEVSYAEKNKGMTTVESEFKTVDEISLRTEVVGTVVSEKPVESVTVKAVVAEKPVEASDNFRVAIEEGKPQIKQVWRMVTEKPKPTEIPECKLEAPTKKEIQTCLDLVVQIGDFIINTRTRDFKMVDIKSERNKKVERTEVKESVVENPNNDTVVLDNFFKNFQFNEERRSKIYTDKRGNMRYGKRPAKKQKKSKKVELVNDKIVTKIETPEEVQPVYSFEDLPSIKKAYSKKEPREIIKTRTEYSVKSLVKEIGKTCSFTEIMIIDKKVRKIKKRGSRYFVDVRHLDGCNPEVDLDYSRFSDEILDWLMESLAVKSTRLSEIVPGTSGLITAGRNEFGKFTIIRGWLDRMVDAREKLTKSQLRRIHNYTIHGVHAFKKRYQTNVIDRECTTQIQIKDNVVYLKGEGALQNFINSSTLGGLVRNVSGVTKPALACLRKATKYGVGFDMMMNHYVCCRCHVRCTDISLMNSMCNECGENMFESVGHESSFVTLPINPFECDVHPAITEIMKEAWWRDGVEDWPIEKKYHSNGKEIYVEKQGQRAWRSEFQLRETSSNREFYLGLAAANNGVCLCEANFAWLDMFPCVTLNHIFGLDFDDDMDSEIRDIMIRDNAQRVFSTGRLVKYADICPGWSGVVITEDAVQPEEWNKFAWCNGICVVQGKNRESGIIENAIIMKTADEKDKIDFYSFDLSWAKSKAKFIEYFAEDETRIIKACCTPSSLWLFAKKSSLYKYVDYLLLHESSIVDLCVKFEFVGKHLSLLENVEDACIEFSHLMDEIIQSRNVQDEPELARIRALIRSQFDSVRESSKYEIIDRIIEKKTKLQADEIIMRELIRRQYAELFSWRERALMNFCSKRTRLYDLWEKREEANSSSSSIISLLMSRPGLEIMTNWASTVCKTQYTRSIRAIDCTIKFVWHRIVFLGKQALFKWWESCIFHVFCVLLTALVTYSLSQVVSFLKRITDKEKKEALALEENLVEIQGKKEEAIIMKWCAMLTLVMSFINFDWALASVSALGKMKTIFSALGPNLIELQSGEEDAFKFTTFEVEVPGNGKSCDDQTFEDWISHCIKYNLTTPEPTTSGPMLVLEKGKAKELAEKIRMHDSCDLRIYGGVGTGKSTSLPSEIMKFGPVLICVPTRVLANALHDSYMALFGYDVSVAYRGRVRTGTQPITVMTYGYALNHFHYNPQNLNSFEYVVMDEIHTFPTELNPLFSLIRETNPRKKIIKTSATHVGHNVELSTNFKVNIETLSPMGVKKWVELQGTNVFGDATSSGEIILVFVATYNEVDEAAEGLRNKGFPVLKVDGRNFRKNTEVQKMVDDLPGNIKFIVATNIIENGVTLDVDTLVDFGERVSPVLDSDGRSIIMARRRISKAERQQRFGRVGRMKPGTIYKFGKEALPDSMKSVVGATESAMICFAYGIKPVVDDVDIGSIARVTKKQALTASLYDLNRIFTVHHVDKHGFIPRAVHELFKTFMLRTEAVAICESYLSSDSSSWKALHTYLRPSEEMAHVRNVKIPWYCSDMSNEFIIKLAECVNHAKPKFSCGYDVENVDFHVVAHKISVGEHNIEESKALVSEILNRVKQWRDNLVYKMSTPRNNSLMSLMVGWIPKKIEKTRSQLEMRIQRLEMLLSQLDNVSVNHDYESLVRFFAENPHSAEYLESQGKSEYLEKKVLKTNIKEADWRVIAGVITITACAAGFTYWYLRRRSAVDQVEIQGKVGYRRDKRVGRFVFDGPDEDIIENFGVEYSHDVITKKMSKAQKLKQAKEKGWKIGKVDRPKKIFRQLYGVNPLEFDEVYLTVGDFKGDVWETKDMDIDEMYSDLYSEFNLGNRKGYSKDVYLVFSKKDSDIEAVVDLQPHRSKMASSMSLNPMGFPEEEGRWRQSGDVKMRKRIEEEVEVQVAETAVVSKFAHIFQRLGRLGFSGRGLNCVFHGDKSIMPYHLASGGDPGDSLIVTTSRGQFDMGPMEMIKCKKITDFDLVVGQLPKDMQPFKSTNIMRKPKMDEDVVIITLKRDKGKMLIRTSNTSKIYKADDKYAHLWVHFIKSESGDCGSPIVALSDNKIVGFHSGMIKDKLGVFLRSVFTPVNDELLRTLNEKSEMNDFWKFNQDAISWNAVIKTSSLFPVMKDILGVHLQVGAGDKYIGGNLMTVGEVNKHAYHNHVIKGKRKEFVEFCIQNPNNNFEKFRDFYGPSVMTVSAFYKDLLKYDEPIRVGVIDFPSLVHAYLNVEDKLLSLGFDEDCGPEWDPYEIYCDLNKKAAMGALYQGSKNEWLKEITPKEFIEQVQESYRLLGHGVVGIWSGSLKAELRTKAKIAEGKTRVFTGAPIDVLLAGKVLVDKFNKHFYTQHLRGPWSVGINKFNRGWDKLARYFNHDWKFIDCDGSRFDSSLSPILFQMVCHMRERFGHFDWAETNALRNLYAQIVYTPILTIDGNIVKKHKGNNSGQPSTVVDNTLILMLVVEYCKSWHLKQSGIKMEFKYMCNGDDLIINAPDKEISIIQSTFKNLFKECGLNYDFDDLHDSIEDVEYMSHHFVLREGFYIPKLSKERLVAILEWERSDELFRTRSALNAAYIESFGYDDIHWEIERFAAYWANLKGVNNVLMSEDHVRKLYLDENFELTDEIVQTLSPASFEFGYVELQADGIDKEAIEQEIEKLRNDWKTNGPSRTVSNYEARKKQTPIAAKVDELLKQLKEAGVETLKRPCGQPNADEDKKESSNSNWTGESEDEDEEKKKKMPLRGGGKMMKRDDVDKIPTNAMEFKKDFKPARASRTSYIWIPRSQRDNLTPDVVKNFLAYIPPSQAIDNQMASGSQVENWAMRTASAYGVTIQQFYETVLPAWIVNCIVNGTSDERKTETVWRAVELNAQGEDVDDMEYPIEPIYKHALPTMRKIMRNFSSQAILMYQNSVAEGKAFTVKAARNAGYSEIEDQWLGIDFLAEAQLSRNQLNIKHQTLAANVSRNRRNLFALAAPGDDGRVNAERHLTTDASASRHTYGGAMLE</sequence>
<dbReference type="SUPFAM" id="SSF52540">
    <property type="entry name" value="P-loop containing nucleoside triphosphate hydrolases"/>
    <property type="match status" value="1"/>
</dbReference>
<feature type="domain" description="Peptidase C4" evidence="26">
    <location>
        <begin position="2049"/>
        <end position="2272"/>
    </location>
</feature>
<keyword evidence="5" id="KW-1139">Helical capsid protein</keyword>
<dbReference type="PANTHER" id="PTHR18934">
    <property type="entry name" value="ATP-DEPENDENT RNA HELICASE"/>
    <property type="match status" value="1"/>
</dbReference>
<comment type="function">
    <text evidence="20">Mediates the cap-independent, EIF4E-dependent translation of viral genomic RNAs. Binds to the cap-binding site of host EIF4E and thus interferes with the host EIF4E-dependent mRNA export and translation. VPg-RNA directly binds EIF4E and is a template for transcription. Also forms trimeric complexes with EIF4E-EIF4G, which are templates for translation.</text>
</comment>
<keyword evidence="22" id="KW-1133">Transmembrane helix</keyword>
<feature type="domain" description="Helicase ATP-binding" evidence="24">
    <location>
        <begin position="1253"/>
        <end position="1404"/>
    </location>
</feature>
<comment type="subcellular location">
    <subcellularLocation>
        <location evidence="19">Host cytoplasmic vesicle</location>
    </subcellularLocation>
    <subcellularLocation>
        <location evidence="2">Virion</location>
    </subcellularLocation>
</comment>
<feature type="domain" description="RdRp catalytic" evidence="23">
    <location>
        <begin position="2525"/>
        <end position="2648"/>
    </location>
</feature>
<keyword evidence="7" id="KW-0597">Phosphoprotein</keyword>
<evidence type="ECO:0000256" key="22">
    <source>
        <dbReference type="SAM" id="Phobius"/>
    </source>
</evidence>
<evidence type="ECO:0000256" key="11">
    <source>
        <dbReference type="ARBA" id="ARBA00022741"/>
    </source>
</evidence>
<dbReference type="GO" id="GO:0019029">
    <property type="term" value="C:helical viral capsid"/>
    <property type="evidence" value="ECO:0007669"/>
    <property type="project" value="UniProtKB-KW"/>
</dbReference>
<feature type="domain" description="Peptidase S30" evidence="27">
    <location>
        <begin position="690"/>
        <end position="843"/>
    </location>
</feature>
<dbReference type="InterPro" id="IPR043502">
    <property type="entry name" value="DNA/RNA_pol_sf"/>
</dbReference>
<evidence type="ECO:0000256" key="15">
    <source>
        <dbReference type="ARBA" id="ARBA00022953"/>
    </source>
</evidence>
<keyword evidence="13" id="KW-0067">ATP-binding</keyword>
<dbReference type="GO" id="GO:0044161">
    <property type="term" value="C:host cell cytoplasmic vesicle"/>
    <property type="evidence" value="ECO:0007669"/>
    <property type="project" value="UniProtKB-SubCell"/>
</dbReference>
<keyword evidence="11" id="KW-0547">Nucleotide-binding</keyword>
<feature type="transmembrane region" description="Helical" evidence="22">
    <location>
        <begin position="1091"/>
        <end position="1114"/>
    </location>
</feature>
<dbReference type="InterPro" id="IPR001205">
    <property type="entry name" value="RNA-dir_pol_C"/>
</dbReference>
<evidence type="ECO:0000256" key="5">
    <source>
        <dbReference type="ARBA" id="ARBA00022497"/>
    </source>
</evidence>
<dbReference type="GO" id="GO:0005524">
    <property type="term" value="F:ATP binding"/>
    <property type="evidence" value="ECO:0007669"/>
    <property type="project" value="UniProtKB-KW"/>
</dbReference>
<protein>
    <submittedName>
        <fullName evidence="28">Gp1</fullName>
    </submittedName>
</protein>
<evidence type="ECO:0000256" key="18">
    <source>
        <dbReference type="ARBA" id="ARBA00034080"/>
    </source>
</evidence>
<dbReference type="InterPro" id="IPR022199">
    <property type="entry name" value="DUF3725"/>
</dbReference>
<dbReference type="GO" id="GO:0004386">
    <property type="term" value="F:helicase activity"/>
    <property type="evidence" value="ECO:0007669"/>
    <property type="project" value="TreeGrafter"/>
</dbReference>
<dbReference type="Gene3D" id="2.40.10.10">
    <property type="entry name" value="Trypsin-like serine proteases"/>
    <property type="match status" value="2"/>
</dbReference>
<dbReference type="PANTHER" id="PTHR18934:SF85">
    <property type="entry name" value="ATP-DEPENDENT RNA HELICASE DHX8"/>
    <property type="match status" value="1"/>
</dbReference>
<name>A0A0N9HL66_9POTY</name>
<evidence type="ECO:0000256" key="10">
    <source>
        <dbReference type="ARBA" id="ARBA00022695"/>
    </source>
</evidence>
<keyword evidence="4" id="KW-1036">Host cytoplasmic vesicle</keyword>
<evidence type="ECO:0000259" key="25">
    <source>
        <dbReference type="PROSITE" id="PS51194"/>
    </source>
</evidence>
<keyword evidence="8" id="KW-0167">Capsid protein</keyword>
<keyword evidence="6" id="KW-0191">Covalent protein-RNA linkage</keyword>
<evidence type="ECO:0000256" key="2">
    <source>
        <dbReference type="ARBA" id="ARBA00004328"/>
    </source>
</evidence>
<dbReference type="GO" id="GO:0000390">
    <property type="term" value="P:spliceosomal complex disassembly"/>
    <property type="evidence" value="ECO:0007669"/>
    <property type="project" value="TreeGrafter"/>
</dbReference>
<comment type="catalytic activity">
    <reaction evidence="1">
        <text>Hydrolyzes glutaminyl bonds, and activity is further restricted by preferences for the amino acids in P6 - P1' that vary with the species of potyvirus, e.g. Glu-Xaa-Xaa-Tyr-Xaa-Gln-|-(Ser or Gly) for the enzyme from tobacco etch virus. The natural substrate is the viral polyprotein, but other proteins and oligopeptides containing the appropriate consensus sequence are also cleaved.</text>
        <dbReference type="EC" id="3.4.22.44"/>
    </reaction>
</comment>
<keyword evidence="9" id="KW-0808">Transferase</keyword>
<dbReference type="GO" id="GO:0016818">
    <property type="term" value="F:hydrolase activity, acting on acid anhydrides, in phosphorus-containing anhydrides"/>
    <property type="evidence" value="ECO:0007669"/>
    <property type="project" value="InterPro"/>
</dbReference>
<dbReference type="PRINTS" id="PR00966">
    <property type="entry name" value="NIAPOTYPTASE"/>
</dbReference>
<dbReference type="EMBL" id="KT276369">
    <property type="protein sequence ID" value="ALG03401.1"/>
    <property type="molecule type" value="Genomic_RNA"/>
</dbReference>
<dbReference type="InterPro" id="IPR043128">
    <property type="entry name" value="Rev_trsase/Diguanyl_cyclase"/>
</dbReference>
<feature type="domain" description="Peptidase S30" evidence="27">
    <location>
        <begin position="393"/>
        <end position="525"/>
    </location>
</feature>
<evidence type="ECO:0000256" key="19">
    <source>
        <dbReference type="ARBA" id="ARBA00034108"/>
    </source>
</evidence>
<dbReference type="SMART" id="SM00487">
    <property type="entry name" value="DEXDc"/>
    <property type="match status" value="1"/>
</dbReference>
<dbReference type="GO" id="GO:0004197">
    <property type="term" value="F:cysteine-type endopeptidase activity"/>
    <property type="evidence" value="ECO:0007669"/>
    <property type="project" value="InterPro"/>
</dbReference>
<evidence type="ECO:0000259" key="26">
    <source>
        <dbReference type="PROSITE" id="PS51436"/>
    </source>
</evidence>
<dbReference type="InterPro" id="IPR014001">
    <property type="entry name" value="Helicase_ATP-bd"/>
</dbReference>